<accession>A0A9Q1ITM6</accession>
<protein>
    <recommendedName>
        <fullName evidence="2">ribonuclease H</fullName>
        <ecNumber evidence="2">3.1.26.4</ecNumber>
    </recommendedName>
</protein>
<proteinExistence type="inferred from homology"/>
<dbReference type="FunFam" id="3.10.20.370:FF:000001">
    <property type="entry name" value="Retrovirus-related Pol polyprotein from transposon 17.6-like protein"/>
    <property type="match status" value="1"/>
</dbReference>
<dbReference type="AlphaFoldDB" id="A0A9Q1ITM6"/>
<feature type="region of interest" description="Disordered" evidence="3">
    <location>
        <begin position="631"/>
        <end position="663"/>
    </location>
</feature>
<evidence type="ECO:0000256" key="2">
    <source>
        <dbReference type="ARBA" id="ARBA00012180"/>
    </source>
</evidence>
<sequence>MHNLTLTADQKKDPDAILDALEDYFKPTKNVIYERYVFGCCKQETDEPIDGFITRLRERAATCEYRGLRDEMLRDRLVLGISSEGTRRRLLRERDLTLPVAVEICRLAEVTEKRLRTIDGIQTDSINAMDKQRRYKAQESSTTRQEVTNPHINLESVPGEVHFDLDPGVTPVQCAPRNVPVALRARVKAQLEKYESDGHITPITEPTPWISNMVVVNRKEKIRPCIDPKFLNQALRRSHYLMPTLEDVLYKLPKARIFTLVDAREAFLQCKLDDESSWKTTFWTPWGRMRWLKLPFGVSVAPEIYQRKQHELLGDLSGVEPIADDILVVGCGDSDIEAERDHDSKLLALMERCREVKLRLSVQKLQFKLKVVQFHGHILSSQGLRIDPEKTRAVLDMPTPTDAKAVQRFIGFVTYLAKFLPRLSEVCKPLHRLLDKDSVRHWLPKHEQAVQEIKRLVSTTPVLKYYDVTRPVTVQSDASKNGLGCCIMQGGQPVAFASRALTPTEQNYAQIEKECLSIVFTCQRFHHYLYGRETITAETDHKPLISIVKKPLLCAPKRLQSMLMQLQNYNLEVTYKPGPEMYISDTLSRATTQARRSDVTHTQHTVCSVEGEQAAFTHIDQAQHLNVTDHRVSSQDSESFMQEGQAGWHRRMDGHTTVAQHAD</sequence>
<evidence type="ECO:0000256" key="3">
    <source>
        <dbReference type="SAM" id="MobiDB-lite"/>
    </source>
</evidence>
<dbReference type="InterPro" id="IPR043128">
    <property type="entry name" value="Rev_trsase/Diguanyl_cyclase"/>
</dbReference>
<evidence type="ECO:0000259" key="5">
    <source>
        <dbReference type="Pfam" id="PF17919"/>
    </source>
</evidence>
<comment type="caution">
    <text evidence="6">The sequence shown here is derived from an EMBL/GenBank/DDBJ whole genome shotgun (WGS) entry which is preliminary data.</text>
</comment>
<feature type="domain" description="Reverse transcriptase/retrotransposon-derived protein RNase H-like" evidence="5">
    <location>
        <begin position="442"/>
        <end position="534"/>
    </location>
</feature>
<evidence type="ECO:0000313" key="6">
    <source>
        <dbReference type="EMBL" id="KAJ8353117.1"/>
    </source>
</evidence>
<dbReference type="OrthoDB" id="775972at2759"/>
<gene>
    <name evidence="6" type="ORF">SKAU_G00206840</name>
</gene>
<dbReference type="InterPro" id="IPR043502">
    <property type="entry name" value="DNA/RNA_pol_sf"/>
</dbReference>
<dbReference type="PANTHER" id="PTHR37984">
    <property type="entry name" value="PROTEIN CBG26694"/>
    <property type="match status" value="1"/>
</dbReference>
<dbReference type="Pfam" id="PF00078">
    <property type="entry name" value="RVT_1"/>
    <property type="match status" value="1"/>
</dbReference>
<dbReference type="PANTHER" id="PTHR37984:SF8">
    <property type="entry name" value="CCHC-TYPE DOMAIN-CONTAINING PROTEIN"/>
    <property type="match status" value="1"/>
</dbReference>
<dbReference type="CDD" id="cd09274">
    <property type="entry name" value="RNase_HI_RT_Ty3"/>
    <property type="match status" value="1"/>
</dbReference>
<dbReference type="EMBL" id="JAINUF010000007">
    <property type="protein sequence ID" value="KAJ8353117.1"/>
    <property type="molecule type" value="Genomic_DNA"/>
</dbReference>
<dbReference type="InterPro" id="IPR050951">
    <property type="entry name" value="Retrovirus_Pol_polyprotein"/>
</dbReference>
<dbReference type="Proteomes" id="UP001152622">
    <property type="component" value="Chromosome 7"/>
</dbReference>
<dbReference type="FunFam" id="3.30.70.270:FF:000026">
    <property type="entry name" value="Transposon Ty3-G Gag-Pol polyprotein"/>
    <property type="match status" value="1"/>
</dbReference>
<dbReference type="Gene3D" id="3.10.10.10">
    <property type="entry name" value="HIV Type 1 Reverse Transcriptase, subunit A, domain 1"/>
    <property type="match status" value="1"/>
</dbReference>
<feature type="domain" description="Reverse transcriptase" evidence="4">
    <location>
        <begin position="220"/>
        <end position="378"/>
    </location>
</feature>
<dbReference type="InterPro" id="IPR041577">
    <property type="entry name" value="RT_RNaseH_2"/>
</dbReference>
<keyword evidence="7" id="KW-1185">Reference proteome</keyword>
<organism evidence="6 7">
    <name type="scientific">Synaphobranchus kaupii</name>
    <name type="common">Kaup's arrowtooth eel</name>
    <dbReference type="NCBI Taxonomy" id="118154"/>
    <lineage>
        <taxon>Eukaryota</taxon>
        <taxon>Metazoa</taxon>
        <taxon>Chordata</taxon>
        <taxon>Craniata</taxon>
        <taxon>Vertebrata</taxon>
        <taxon>Euteleostomi</taxon>
        <taxon>Actinopterygii</taxon>
        <taxon>Neopterygii</taxon>
        <taxon>Teleostei</taxon>
        <taxon>Anguilliformes</taxon>
        <taxon>Synaphobranchidae</taxon>
        <taxon>Synaphobranchus</taxon>
    </lineage>
</organism>
<dbReference type="Pfam" id="PF17919">
    <property type="entry name" value="RT_RNaseH_2"/>
    <property type="match status" value="1"/>
</dbReference>
<evidence type="ECO:0000259" key="4">
    <source>
        <dbReference type="Pfam" id="PF00078"/>
    </source>
</evidence>
<name>A0A9Q1ITM6_SYNKA</name>
<reference evidence="6" key="1">
    <citation type="journal article" date="2023" name="Science">
        <title>Genome structures resolve the early diversification of teleost fishes.</title>
        <authorList>
            <person name="Parey E."/>
            <person name="Louis A."/>
            <person name="Montfort J."/>
            <person name="Bouchez O."/>
            <person name="Roques C."/>
            <person name="Iampietro C."/>
            <person name="Lluch J."/>
            <person name="Castinel A."/>
            <person name="Donnadieu C."/>
            <person name="Desvignes T."/>
            <person name="Floi Bucao C."/>
            <person name="Jouanno E."/>
            <person name="Wen M."/>
            <person name="Mejri S."/>
            <person name="Dirks R."/>
            <person name="Jansen H."/>
            <person name="Henkel C."/>
            <person name="Chen W.J."/>
            <person name="Zahm M."/>
            <person name="Cabau C."/>
            <person name="Klopp C."/>
            <person name="Thompson A.W."/>
            <person name="Robinson-Rechavi M."/>
            <person name="Braasch I."/>
            <person name="Lecointre G."/>
            <person name="Bobe J."/>
            <person name="Postlethwait J.H."/>
            <person name="Berthelot C."/>
            <person name="Roest Crollius H."/>
            <person name="Guiguen Y."/>
        </authorList>
    </citation>
    <scope>NUCLEOTIDE SEQUENCE</scope>
    <source>
        <strain evidence="6">WJC10195</strain>
    </source>
</reference>
<dbReference type="Gene3D" id="3.30.70.270">
    <property type="match status" value="2"/>
</dbReference>
<dbReference type="EC" id="3.1.26.4" evidence="2"/>
<dbReference type="GO" id="GO:0004523">
    <property type="term" value="F:RNA-DNA hybrid ribonuclease activity"/>
    <property type="evidence" value="ECO:0007669"/>
    <property type="project" value="UniProtKB-EC"/>
</dbReference>
<evidence type="ECO:0000256" key="1">
    <source>
        <dbReference type="ARBA" id="ARBA00010879"/>
    </source>
</evidence>
<comment type="similarity">
    <text evidence="1">Belongs to the beta type-B retroviral polymerase family. HERV class-II K(HML-2) pol subfamily.</text>
</comment>
<dbReference type="CDD" id="cd01647">
    <property type="entry name" value="RT_LTR"/>
    <property type="match status" value="1"/>
</dbReference>
<dbReference type="InterPro" id="IPR000477">
    <property type="entry name" value="RT_dom"/>
</dbReference>
<evidence type="ECO:0000313" key="7">
    <source>
        <dbReference type="Proteomes" id="UP001152622"/>
    </source>
</evidence>
<dbReference type="SUPFAM" id="SSF56672">
    <property type="entry name" value="DNA/RNA polymerases"/>
    <property type="match status" value="1"/>
</dbReference>